<evidence type="ECO:0000313" key="2">
    <source>
        <dbReference type="EMBL" id="TYH22490.1"/>
    </source>
</evidence>
<keyword evidence="3" id="KW-1185">Reference proteome</keyword>
<feature type="chain" id="PRO_5022938265" evidence="1">
    <location>
        <begin position="23"/>
        <end position="68"/>
    </location>
</feature>
<dbReference type="AlphaFoldDB" id="A0A5D2GXY1"/>
<evidence type="ECO:0000256" key="1">
    <source>
        <dbReference type="SAM" id="SignalP"/>
    </source>
</evidence>
<keyword evidence="1" id="KW-0732">Signal</keyword>
<reference evidence="2 3" key="1">
    <citation type="submission" date="2019-06" db="EMBL/GenBank/DDBJ databases">
        <title>WGS assembly of Gossypium darwinii.</title>
        <authorList>
            <person name="Chen Z.J."/>
            <person name="Sreedasyam A."/>
            <person name="Ando A."/>
            <person name="Song Q."/>
            <person name="De L."/>
            <person name="Hulse-Kemp A."/>
            <person name="Ding M."/>
            <person name="Ye W."/>
            <person name="Kirkbride R."/>
            <person name="Jenkins J."/>
            <person name="Plott C."/>
            <person name="Lovell J."/>
            <person name="Lin Y.-M."/>
            <person name="Vaughn R."/>
            <person name="Liu B."/>
            <person name="Li W."/>
            <person name="Simpson S."/>
            <person name="Scheffler B."/>
            <person name="Saski C."/>
            <person name="Grover C."/>
            <person name="Hu G."/>
            <person name="Conover J."/>
            <person name="Carlson J."/>
            <person name="Shu S."/>
            <person name="Boston L."/>
            <person name="Williams M."/>
            <person name="Peterson D."/>
            <person name="Mcgee K."/>
            <person name="Jones D."/>
            <person name="Wendel J."/>
            <person name="Stelly D."/>
            <person name="Grimwood J."/>
            <person name="Schmutz J."/>
        </authorList>
    </citation>
    <scope>NUCLEOTIDE SEQUENCE [LARGE SCALE GENOMIC DNA]</scope>
    <source>
        <strain evidence="2">1808015.09</strain>
    </source>
</reference>
<proteinExistence type="predicted"/>
<dbReference type="EMBL" id="CM017691">
    <property type="protein sequence ID" value="TYH22490.1"/>
    <property type="molecule type" value="Genomic_DNA"/>
</dbReference>
<sequence>MVFVETFTIVLLISFNSPFVNKSETTAKVKQKLLQHVVDDVCQLRINSDVQKPLKREIFVTSDNNFKS</sequence>
<gene>
    <name evidence="2" type="ORF">ES288_A04G133100v1</name>
</gene>
<evidence type="ECO:0000313" key="3">
    <source>
        <dbReference type="Proteomes" id="UP000323506"/>
    </source>
</evidence>
<name>A0A5D2GXY1_GOSDA</name>
<accession>A0A5D2GXY1</accession>
<organism evidence="2 3">
    <name type="scientific">Gossypium darwinii</name>
    <name type="common">Darwin's cotton</name>
    <name type="synonym">Gossypium barbadense var. darwinii</name>
    <dbReference type="NCBI Taxonomy" id="34276"/>
    <lineage>
        <taxon>Eukaryota</taxon>
        <taxon>Viridiplantae</taxon>
        <taxon>Streptophyta</taxon>
        <taxon>Embryophyta</taxon>
        <taxon>Tracheophyta</taxon>
        <taxon>Spermatophyta</taxon>
        <taxon>Magnoliopsida</taxon>
        <taxon>eudicotyledons</taxon>
        <taxon>Gunneridae</taxon>
        <taxon>Pentapetalae</taxon>
        <taxon>rosids</taxon>
        <taxon>malvids</taxon>
        <taxon>Malvales</taxon>
        <taxon>Malvaceae</taxon>
        <taxon>Malvoideae</taxon>
        <taxon>Gossypium</taxon>
    </lineage>
</organism>
<feature type="signal peptide" evidence="1">
    <location>
        <begin position="1"/>
        <end position="22"/>
    </location>
</feature>
<dbReference type="Proteomes" id="UP000323506">
    <property type="component" value="Chromosome A04"/>
</dbReference>
<protein>
    <submittedName>
        <fullName evidence="2">Uncharacterized protein</fullName>
    </submittedName>
</protein>